<proteinExistence type="predicted"/>
<evidence type="ECO:0000313" key="1">
    <source>
        <dbReference type="EMBL" id="HIQ81134.1"/>
    </source>
</evidence>
<dbReference type="EMBL" id="DVFW01000040">
    <property type="protein sequence ID" value="HIQ81134.1"/>
    <property type="molecule type" value="Genomic_DNA"/>
</dbReference>
<organism evidence="1 2">
    <name type="scientific">Candidatus Scatavimonas merdigallinarum</name>
    <dbReference type="NCBI Taxonomy" id="2840914"/>
    <lineage>
        <taxon>Bacteria</taxon>
        <taxon>Bacillati</taxon>
        <taxon>Bacillota</taxon>
        <taxon>Clostridia</taxon>
        <taxon>Eubacteriales</taxon>
        <taxon>Oscillospiraceae</taxon>
        <taxon>Oscillospiraceae incertae sedis</taxon>
        <taxon>Candidatus Scatavimonas</taxon>
    </lineage>
</organism>
<name>A0A9D0ZKR7_9FIRM</name>
<dbReference type="AlphaFoldDB" id="A0A9D0ZKR7"/>
<protein>
    <submittedName>
        <fullName evidence="1">Uncharacterized protein</fullName>
    </submittedName>
</protein>
<reference evidence="1" key="2">
    <citation type="journal article" date="2021" name="PeerJ">
        <title>Extensive microbial diversity within the chicken gut microbiome revealed by metagenomics and culture.</title>
        <authorList>
            <person name="Gilroy R."/>
            <person name="Ravi A."/>
            <person name="Getino M."/>
            <person name="Pursley I."/>
            <person name="Horton D.L."/>
            <person name="Alikhan N.F."/>
            <person name="Baker D."/>
            <person name="Gharbi K."/>
            <person name="Hall N."/>
            <person name="Watson M."/>
            <person name="Adriaenssens E.M."/>
            <person name="Foster-Nyarko E."/>
            <person name="Jarju S."/>
            <person name="Secka A."/>
            <person name="Antonio M."/>
            <person name="Oren A."/>
            <person name="Chaudhuri R.R."/>
            <person name="La Ragione R."/>
            <person name="Hildebrand F."/>
            <person name="Pallen M.J."/>
        </authorList>
    </citation>
    <scope>NUCLEOTIDE SEQUENCE</scope>
    <source>
        <strain evidence="1">ChiSjej1B19-3389</strain>
    </source>
</reference>
<comment type="caution">
    <text evidence="1">The sequence shown here is derived from an EMBL/GenBank/DDBJ whole genome shotgun (WGS) entry which is preliminary data.</text>
</comment>
<gene>
    <name evidence="1" type="ORF">IAD32_07635</name>
</gene>
<accession>A0A9D0ZKR7</accession>
<sequence length="58" mass="6727">MGNEAVFLKCTEEIAVSKTATPEFYRLYQQTVLLALKEQGILNEMQFQYCLDTLNHQI</sequence>
<dbReference type="Proteomes" id="UP000886787">
    <property type="component" value="Unassembled WGS sequence"/>
</dbReference>
<reference evidence="1" key="1">
    <citation type="submission" date="2020-10" db="EMBL/GenBank/DDBJ databases">
        <authorList>
            <person name="Gilroy R."/>
        </authorList>
    </citation>
    <scope>NUCLEOTIDE SEQUENCE</scope>
    <source>
        <strain evidence="1">ChiSjej1B19-3389</strain>
    </source>
</reference>
<evidence type="ECO:0000313" key="2">
    <source>
        <dbReference type="Proteomes" id="UP000886787"/>
    </source>
</evidence>